<dbReference type="Gene3D" id="3.10.50.40">
    <property type="match status" value="1"/>
</dbReference>
<evidence type="ECO:0000256" key="2">
    <source>
        <dbReference type="ARBA" id="ARBA00013194"/>
    </source>
</evidence>
<dbReference type="InterPro" id="IPR046357">
    <property type="entry name" value="PPIase_dom_sf"/>
</dbReference>
<evidence type="ECO:0000256" key="5">
    <source>
        <dbReference type="ARBA" id="ARBA00023235"/>
    </source>
</evidence>
<dbReference type="EMBL" id="JACJVR010000134">
    <property type="protein sequence ID" value="MBB6695665.1"/>
    <property type="molecule type" value="Genomic_DNA"/>
</dbReference>
<evidence type="ECO:0000259" key="9">
    <source>
        <dbReference type="PROSITE" id="PS01124"/>
    </source>
</evidence>
<evidence type="ECO:0000256" key="8">
    <source>
        <dbReference type="SAM" id="SignalP"/>
    </source>
</evidence>
<comment type="catalytic activity">
    <reaction evidence="1">
        <text>[protein]-peptidylproline (omega=180) = [protein]-peptidylproline (omega=0)</text>
        <dbReference type="Rhea" id="RHEA:16237"/>
        <dbReference type="Rhea" id="RHEA-COMP:10747"/>
        <dbReference type="Rhea" id="RHEA-COMP:10748"/>
        <dbReference type="ChEBI" id="CHEBI:83833"/>
        <dbReference type="ChEBI" id="CHEBI:83834"/>
        <dbReference type="EC" id="5.2.1.8"/>
    </reaction>
</comment>
<evidence type="ECO:0000256" key="7">
    <source>
        <dbReference type="SAM" id="MobiDB-lite"/>
    </source>
</evidence>
<gene>
    <name evidence="11" type="ORF">H7B90_30160</name>
</gene>
<evidence type="ECO:0000313" key="12">
    <source>
        <dbReference type="Proteomes" id="UP000553776"/>
    </source>
</evidence>
<dbReference type="InterPro" id="IPR027304">
    <property type="entry name" value="Trigger_fact/SurA_dom_sf"/>
</dbReference>
<dbReference type="PANTHER" id="PTHR47245">
    <property type="entry name" value="PEPTIDYLPROLYL ISOMERASE"/>
    <property type="match status" value="1"/>
</dbReference>
<dbReference type="GO" id="GO:0003755">
    <property type="term" value="F:peptidyl-prolyl cis-trans isomerase activity"/>
    <property type="evidence" value="ECO:0007669"/>
    <property type="project" value="UniProtKB-KW"/>
</dbReference>
<protein>
    <recommendedName>
        <fullName evidence="2">peptidylprolyl isomerase</fullName>
        <ecNumber evidence="2">5.2.1.8</ecNumber>
    </recommendedName>
</protein>
<dbReference type="SUPFAM" id="SSF109998">
    <property type="entry name" value="Triger factor/SurA peptide-binding domain-like"/>
    <property type="match status" value="1"/>
</dbReference>
<dbReference type="PROSITE" id="PS01124">
    <property type="entry name" value="HTH_ARAC_FAMILY_2"/>
    <property type="match status" value="1"/>
</dbReference>
<sequence length="332" mass="36093">MKRTKRRYGPIVLLALSCVLIGETGCMSRQSTDASPPPAVPKGGLPPGASSEAPSDSPSAPADETVAVVGGKPITRQQLVQQLLASYGSQTLRTLMLRIAVEQEAEAKGIAITDEEVDQELRRMSEGYDSEEEFYASIREQLGMDPEEVRRDAKYRLQLEQLAILPVEVPDSKIESYIREHPEEFGPRTELRLSHIVLATPEEAGDVLKELEKGEEFEKLAGERSIDSFTADSGGDMGWIDAEDPLTDSALLEAAAELDVGQTAGPVETASGYELVKLTGREVTNGMSPEAARREARKQLALEQAAPMAELEEALLAKYEAEVLDSSLKLKP</sequence>
<feature type="domain" description="HTH araC/xylS-type" evidence="9">
    <location>
        <begin position="127"/>
        <end position="152"/>
    </location>
</feature>
<name>A0A841U534_9BACL</name>
<reference evidence="11 12" key="1">
    <citation type="submission" date="2020-08" db="EMBL/GenBank/DDBJ databases">
        <title>Cohnella phylogeny.</title>
        <authorList>
            <person name="Dunlap C."/>
        </authorList>
    </citation>
    <scope>NUCLEOTIDE SEQUENCE [LARGE SCALE GENOMIC DNA]</scope>
    <source>
        <strain evidence="11 12">DSM 25239</strain>
    </source>
</reference>
<accession>A0A841U534</accession>
<feature type="signal peptide" evidence="8">
    <location>
        <begin position="1"/>
        <end position="22"/>
    </location>
</feature>
<dbReference type="InterPro" id="IPR000297">
    <property type="entry name" value="PPIase_PpiC"/>
</dbReference>
<evidence type="ECO:0000256" key="6">
    <source>
        <dbReference type="PROSITE-ProRule" id="PRU00278"/>
    </source>
</evidence>
<dbReference type="InterPro" id="IPR018060">
    <property type="entry name" value="HTH_AraC"/>
</dbReference>
<dbReference type="InterPro" id="IPR050245">
    <property type="entry name" value="PrsA_foldase"/>
</dbReference>
<keyword evidence="12" id="KW-1185">Reference proteome</keyword>
<dbReference type="GO" id="GO:0003700">
    <property type="term" value="F:DNA-binding transcription factor activity"/>
    <property type="evidence" value="ECO:0007669"/>
    <property type="project" value="InterPro"/>
</dbReference>
<dbReference type="PROSITE" id="PS50198">
    <property type="entry name" value="PPIC_PPIASE_2"/>
    <property type="match status" value="1"/>
</dbReference>
<keyword evidence="4 6" id="KW-0697">Rotamase</keyword>
<keyword evidence="5 6" id="KW-0413">Isomerase</keyword>
<dbReference type="RefSeq" id="WP_185139616.1">
    <property type="nucleotide sequence ID" value="NZ_BORM01000058.1"/>
</dbReference>
<dbReference type="AlphaFoldDB" id="A0A841U534"/>
<comment type="caution">
    <text evidence="11">The sequence shown here is derived from an EMBL/GenBank/DDBJ whole genome shotgun (WGS) entry which is preliminary data.</text>
</comment>
<feature type="domain" description="PpiC" evidence="10">
    <location>
        <begin position="188"/>
        <end position="280"/>
    </location>
</feature>
<feature type="chain" id="PRO_5039532471" description="peptidylprolyl isomerase" evidence="8">
    <location>
        <begin position="23"/>
        <end position="332"/>
    </location>
</feature>
<dbReference type="PROSITE" id="PS01096">
    <property type="entry name" value="PPIC_PPIASE_1"/>
    <property type="match status" value="1"/>
</dbReference>
<evidence type="ECO:0000259" key="10">
    <source>
        <dbReference type="PROSITE" id="PS50198"/>
    </source>
</evidence>
<keyword evidence="3 8" id="KW-0732">Signal</keyword>
<dbReference type="InterPro" id="IPR023058">
    <property type="entry name" value="PPIase_PpiC_CS"/>
</dbReference>
<evidence type="ECO:0000313" key="11">
    <source>
        <dbReference type="EMBL" id="MBB6695665.1"/>
    </source>
</evidence>
<organism evidence="11 12">
    <name type="scientific">Cohnella xylanilytica</name>
    <dbReference type="NCBI Taxonomy" id="557555"/>
    <lineage>
        <taxon>Bacteria</taxon>
        <taxon>Bacillati</taxon>
        <taxon>Bacillota</taxon>
        <taxon>Bacilli</taxon>
        <taxon>Bacillales</taxon>
        <taxon>Paenibacillaceae</taxon>
        <taxon>Cohnella</taxon>
    </lineage>
</organism>
<evidence type="ECO:0000256" key="4">
    <source>
        <dbReference type="ARBA" id="ARBA00023110"/>
    </source>
</evidence>
<dbReference type="EC" id="5.2.1.8" evidence="2"/>
<feature type="region of interest" description="Disordered" evidence="7">
    <location>
        <begin position="27"/>
        <end position="64"/>
    </location>
</feature>
<dbReference type="PANTHER" id="PTHR47245:SF1">
    <property type="entry name" value="FOLDASE PROTEIN PRSA"/>
    <property type="match status" value="1"/>
</dbReference>
<evidence type="ECO:0000256" key="1">
    <source>
        <dbReference type="ARBA" id="ARBA00000971"/>
    </source>
</evidence>
<dbReference type="Pfam" id="PF00639">
    <property type="entry name" value="Rotamase"/>
    <property type="match status" value="1"/>
</dbReference>
<evidence type="ECO:0000256" key="3">
    <source>
        <dbReference type="ARBA" id="ARBA00022729"/>
    </source>
</evidence>
<dbReference type="PROSITE" id="PS51257">
    <property type="entry name" value="PROKAR_LIPOPROTEIN"/>
    <property type="match status" value="1"/>
</dbReference>
<dbReference type="GO" id="GO:0043565">
    <property type="term" value="F:sequence-specific DNA binding"/>
    <property type="evidence" value="ECO:0007669"/>
    <property type="project" value="InterPro"/>
</dbReference>
<dbReference type="SUPFAM" id="SSF54534">
    <property type="entry name" value="FKBP-like"/>
    <property type="match status" value="1"/>
</dbReference>
<proteinExistence type="predicted"/>
<dbReference type="Proteomes" id="UP000553776">
    <property type="component" value="Unassembled WGS sequence"/>
</dbReference>
<dbReference type="Gene3D" id="1.10.4030.10">
    <property type="entry name" value="Porin chaperone SurA, peptide-binding domain"/>
    <property type="match status" value="1"/>
</dbReference>
<feature type="compositionally biased region" description="Low complexity" evidence="7">
    <location>
        <begin position="41"/>
        <end position="64"/>
    </location>
</feature>